<evidence type="ECO:0000313" key="2">
    <source>
        <dbReference type="EMBL" id="TKF25599.1"/>
    </source>
</evidence>
<comment type="caution">
    <text evidence="2">The sequence shown here is derived from an EMBL/GenBank/DDBJ whole genome shotgun (WGS) entry which is preliminary data.</text>
</comment>
<proteinExistence type="predicted"/>
<gene>
    <name evidence="2" type="ORF">FCV50_22145</name>
</gene>
<feature type="coiled-coil region" evidence="1">
    <location>
        <begin position="325"/>
        <end position="352"/>
    </location>
</feature>
<name>A0A4U1YXN7_9VIBR</name>
<protein>
    <submittedName>
        <fullName evidence="2">Uncharacterized protein</fullName>
    </submittedName>
</protein>
<sequence length="516" mass="56779">MSYQVDSDAGSLSFTSGQTMSSRKLKLVDEGKGVDVTVSVEGSCQNGSDNCPSGYITDNDSYAEDVSVAQCQSYHLNYHADKAFGLLDALKFMLAEKQLSQLPHTTYQVCVSQCAGKPQQEHSILYQPPYTRVLGELTNDCFINVYPKIELESDLTLSYDSKSEEVSDEQRYAEYFERQQSGSYQGEEISANKITKSFSLAGSLTIKQGSSITKYGETLTHSRSNYTHTRNLQSSFENIVEQWSLINGIIDIIKQMKSGVYQGEGRDKVNLVSFKLGKPKVTFKGKQTCELVDKQFGTSGQLDLGLTPLLDFKITLDLVLAAAAYFQMEKAVAEIREQAQELEETVKAGQAGAYVGAEFFIALSSKLDVEGTLTQKVKGVTKYDFSTEQGVALSSDVNIRFGAKVWVVEGAFQLSSQIKAECKCALRSTNKDDESKVELVFFHDGIKAIVTIETSASTNANKPVQSQGSVGFGGLSNENVSAEYGVSYTKKKEWTWVEALSEKDSPYKSTLMSSKQ</sequence>
<reference evidence="2 3" key="1">
    <citation type="submission" date="2019-04" db="EMBL/GenBank/DDBJ databases">
        <title>A reverse ecology approach based on a biological definition of microbial populations.</title>
        <authorList>
            <person name="Arevalo P."/>
            <person name="Vaninsberghe D."/>
            <person name="Elsherbini J."/>
            <person name="Gore J."/>
            <person name="Polz M."/>
        </authorList>
    </citation>
    <scope>NUCLEOTIDE SEQUENCE [LARGE SCALE GENOMIC DNA]</scope>
    <source>
        <strain evidence="2 3">10N.261.46.F4</strain>
    </source>
</reference>
<dbReference type="EMBL" id="SYUV01000104">
    <property type="protein sequence ID" value="TKF25599.1"/>
    <property type="molecule type" value="Genomic_DNA"/>
</dbReference>
<dbReference type="Proteomes" id="UP000307574">
    <property type="component" value="Unassembled WGS sequence"/>
</dbReference>
<dbReference type="AlphaFoldDB" id="A0A4U1YXN7"/>
<keyword evidence="1" id="KW-0175">Coiled coil</keyword>
<dbReference type="RefSeq" id="WP_136981430.1">
    <property type="nucleotide sequence ID" value="NZ_SYUV01000104.1"/>
</dbReference>
<accession>A0A4U1YXN7</accession>
<organism evidence="2 3">
    <name type="scientific">Vibrio kanaloae</name>
    <dbReference type="NCBI Taxonomy" id="170673"/>
    <lineage>
        <taxon>Bacteria</taxon>
        <taxon>Pseudomonadati</taxon>
        <taxon>Pseudomonadota</taxon>
        <taxon>Gammaproteobacteria</taxon>
        <taxon>Vibrionales</taxon>
        <taxon>Vibrionaceae</taxon>
        <taxon>Vibrio</taxon>
    </lineage>
</organism>
<evidence type="ECO:0000256" key="1">
    <source>
        <dbReference type="SAM" id="Coils"/>
    </source>
</evidence>
<evidence type="ECO:0000313" key="3">
    <source>
        <dbReference type="Proteomes" id="UP000307574"/>
    </source>
</evidence>